<name>A0AAV5RSC9_MAUHU</name>
<dbReference type="GO" id="GO:0005739">
    <property type="term" value="C:mitochondrion"/>
    <property type="evidence" value="ECO:0007669"/>
    <property type="project" value="TreeGrafter"/>
</dbReference>
<dbReference type="AlphaFoldDB" id="A0AAV5RSC9"/>
<dbReference type="InterPro" id="IPR027417">
    <property type="entry name" value="P-loop_NTPase"/>
</dbReference>
<dbReference type="FunFam" id="3.30.420.110:FF:000020">
    <property type="entry name" value="Msh1p"/>
    <property type="match status" value="1"/>
</dbReference>
<evidence type="ECO:0000256" key="3">
    <source>
        <dbReference type="ARBA" id="ARBA00022763"/>
    </source>
</evidence>
<evidence type="ECO:0000313" key="10">
    <source>
        <dbReference type="Proteomes" id="UP001377567"/>
    </source>
</evidence>
<keyword evidence="6" id="KW-0234">DNA repair</keyword>
<dbReference type="InterPro" id="IPR016151">
    <property type="entry name" value="DNA_mismatch_repair_MutS_N"/>
</dbReference>
<dbReference type="Pfam" id="PF01624">
    <property type="entry name" value="MutS_I"/>
    <property type="match status" value="1"/>
</dbReference>
<accession>A0AAV5RSC9</accession>
<gene>
    <name evidence="9" type="ORF">DAKH74_010670</name>
</gene>
<dbReference type="GO" id="GO:0005524">
    <property type="term" value="F:ATP binding"/>
    <property type="evidence" value="ECO:0007669"/>
    <property type="project" value="UniProtKB-KW"/>
</dbReference>
<keyword evidence="4" id="KW-0067">ATP-binding</keyword>
<evidence type="ECO:0000256" key="1">
    <source>
        <dbReference type="ARBA" id="ARBA00006271"/>
    </source>
</evidence>
<dbReference type="Pfam" id="PF05188">
    <property type="entry name" value="MutS_II"/>
    <property type="match status" value="1"/>
</dbReference>
<dbReference type="Gene3D" id="3.30.420.110">
    <property type="entry name" value="MutS, connector domain"/>
    <property type="match status" value="1"/>
</dbReference>
<evidence type="ECO:0000256" key="5">
    <source>
        <dbReference type="ARBA" id="ARBA00023125"/>
    </source>
</evidence>
<keyword evidence="2" id="KW-0547">Nucleotide-binding</keyword>
<reference evidence="9 10" key="1">
    <citation type="journal article" date="2023" name="Elife">
        <title>Identification of key yeast species and microbe-microbe interactions impacting larval growth of Drosophila in the wild.</title>
        <authorList>
            <person name="Mure A."/>
            <person name="Sugiura Y."/>
            <person name="Maeda R."/>
            <person name="Honda K."/>
            <person name="Sakurai N."/>
            <person name="Takahashi Y."/>
            <person name="Watada M."/>
            <person name="Katoh T."/>
            <person name="Gotoh A."/>
            <person name="Gotoh Y."/>
            <person name="Taniguchi I."/>
            <person name="Nakamura K."/>
            <person name="Hayashi T."/>
            <person name="Katayama T."/>
            <person name="Uemura T."/>
            <person name="Hattori Y."/>
        </authorList>
    </citation>
    <scope>NUCLEOTIDE SEQUENCE [LARGE SCALE GENOMIC DNA]</scope>
    <source>
        <strain evidence="9 10">KH-74</strain>
    </source>
</reference>
<sequence>MICRNFVRRNIPSSYVQSRFYQTARPKVEGTTVSTLKIDLKQLRSKINEQSQKSQQSTASPAKETHDLLSLPPSLRQVRKIMDIHKSNVVLTQMGSFYELYFEHATEYAPKLNISLTSKKYSYGNVPFAGFPLAQLGRHLKVLVNQFGYSVTIVDQFQNSSPIDTDPNRFSRKVTRIVTPGTFIDDAFENFKDNTYLLNLEFPSKCTEKLADGDLKIGLCWCDLSTGEIFVQEVLLKDLVAAITRIKPKEIILNKEFSEQNLESGKWYPELVELKKYFVKFQTLPAHYHTVDTFYNLFFNGTSSFVKKQLDHKMKSFSQKELASMRNILEYVNDHLPDCSVNFQIPERQLTTSIMQIDSRTNAALELHNTMISGGRKGSLLSSIRRTCTPSGTRLLTQWISAPSLNLSEIKERQSLVSYFKANSKVTDSLISKLKDVTDISRVLQKMSFGRGTPLELLRLAQSMVTAEEIHDLIANAIPKAKKSQQSMLTRICDGLQFDKAIVDDIMKALNEDNILQSDKAALEASEGSPDENIDVVKKVAEDLPKSQTFTGIINPNYSTSLRKLYSEYETLSEKKAKLEESYSKFFTEKFGVRKVSIKERQDHTFAIHISGASATLEKLSEWVKLGNSFEGSSFSPIQQSSQTRWLSSKTLTNIISEMELCSLNIKREEDNILTSLKLRLVTQCHEIRTVNSGISYLDVISSFAILAAERNLVCPKVDKSYKLDIVKGRHLMVEEGITSKSLERFVSNSCNLDNGSIWVITGPNMGGKSTFLRQNAIIVILAQIGCYVPCESAHIGLVDKIFSRVGSADDLYNEMSTFMVEMVETSFILRGASERSLAILDEIGRGTSGKEGVSIAYATLNYMAGHNRCRALFATHFGEDIHKIIKDKNDAVLQNKVSFYQSKVVDVDQDNFFYDYRMVPGISQRSDAIKVAKLAGFPESALQQAESILGYK</sequence>
<evidence type="ECO:0000256" key="7">
    <source>
        <dbReference type="SAM" id="MobiDB-lite"/>
    </source>
</evidence>
<dbReference type="SUPFAM" id="SSF55271">
    <property type="entry name" value="DNA repair protein MutS, domain I"/>
    <property type="match status" value="1"/>
</dbReference>
<dbReference type="SUPFAM" id="SSF53150">
    <property type="entry name" value="DNA repair protein MutS, domain II"/>
    <property type="match status" value="1"/>
</dbReference>
<proteinExistence type="inferred from homology"/>
<feature type="region of interest" description="Disordered" evidence="7">
    <location>
        <begin position="47"/>
        <end position="66"/>
    </location>
</feature>
<dbReference type="InterPro" id="IPR007696">
    <property type="entry name" value="DNA_mismatch_repair_MutS_core"/>
</dbReference>
<protein>
    <submittedName>
        <fullName evidence="9">Mismatch repair ATPase</fullName>
    </submittedName>
</protein>
<dbReference type="InterPro" id="IPR036187">
    <property type="entry name" value="DNA_mismatch_repair_MutS_sf"/>
</dbReference>
<dbReference type="InterPro" id="IPR036678">
    <property type="entry name" value="MutS_con_dom_sf"/>
</dbReference>
<keyword evidence="10" id="KW-1185">Reference proteome</keyword>
<dbReference type="Gene3D" id="3.40.50.300">
    <property type="entry name" value="P-loop containing nucleotide triphosphate hydrolases"/>
    <property type="match status" value="1"/>
</dbReference>
<dbReference type="InterPro" id="IPR007695">
    <property type="entry name" value="DNA_mismatch_repair_MutS-lik_N"/>
</dbReference>
<feature type="domain" description="DNA mismatch repair proteins mutS family" evidence="8">
    <location>
        <begin position="837"/>
        <end position="853"/>
    </location>
</feature>
<dbReference type="PANTHER" id="PTHR11361:SF34">
    <property type="entry name" value="DNA MISMATCH REPAIR PROTEIN MSH1, MITOCHONDRIAL"/>
    <property type="match status" value="1"/>
</dbReference>
<feature type="compositionally biased region" description="Polar residues" evidence="7">
    <location>
        <begin position="48"/>
        <end position="60"/>
    </location>
</feature>
<dbReference type="GO" id="GO:0030983">
    <property type="term" value="F:mismatched DNA binding"/>
    <property type="evidence" value="ECO:0007669"/>
    <property type="project" value="InterPro"/>
</dbReference>
<dbReference type="SMART" id="SM00533">
    <property type="entry name" value="MUTSd"/>
    <property type="match status" value="1"/>
</dbReference>
<dbReference type="InterPro" id="IPR045076">
    <property type="entry name" value="MutS"/>
</dbReference>
<dbReference type="GO" id="GO:0006298">
    <property type="term" value="P:mismatch repair"/>
    <property type="evidence" value="ECO:0007669"/>
    <property type="project" value="InterPro"/>
</dbReference>
<comment type="caution">
    <text evidence="9">The sequence shown here is derived from an EMBL/GenBank/DDBJ whole genome shotgun (WGS) entry which is preliminary data.</text>
</comment>
<organism evidence="9 10">
    <name type="scientific">Maudiozyma humilis</name>
    <name type="common">Sour dough yeast</name>
    <name type="synonym">Kazachstania humilis</name>
    <dbReference type="NCBI Taxonomy" id="51915"/>
    <lineage>
        <taxon>Eukaryota</taxon>
        <taxon>Fungi</taxon>
        <taxon>Dikarya</taxon>
        <taxon>Ascomycota</taxon>
        <taxon>Saccharomycotina</taxon>
        <taxon>Saccharomycetes</taxon>
        <taxon>Saccharomycetales</taxon>
        <taxon>Saccharomycetaceae</taxon>
        <taxon>Maudiozyma</taxon>
    </lineage>
</organism>
<dbReference type="InterPro" id="IPR017261">
    <property type="entry name" value="DNA_mismatch_repair_MutS/MSH"/>
</dbReference>
<dbReference type="GO" id="GO:0140664">
    <property type="term" value="F:ATP-dependent DNA damage sensor activity"/>
    <property type="evidence" value="ECO:0007669"/>
    <property type="project" value="InterPro"/>
</dbReference>
<dbReference type="Pfam" id="PF05192">
    <property type="entry name" value="MutS_III"/>
    <property type="match status" value="1"/>
</dbReference>
<dbReference type="InterPro" id="IPR007860">
    <property type="entry name" value="DNA_mmatch_repair_MutS_con_dom"/>
</dbReference>
<evidence type="ECO:0000256" key="2">
    <source>
        <dbReference type="ARBA" id="ARBA00022741"/>
    </source>
</evidence>
<dbReference type="Gene3D" id="3.40.1170.10">
    <property type="entry name" value="DNA repair protein MutS, domain I"/>
    <property type="match status" value="1"/>
</dbReference>
<comment type="similarity">
    <text evidence="1">Belongs to the DNA mismatch repair MutS family.</text>
</comment>
<dbReference type="InterPro" id="IPR000432">
    <property type="entry name" value="DNA_mismatch_repair_MutS_C"/>
</dbReference>
<evidence type="ECO:0000259" key="8">
    <source>
        <dbReference type="PROSITE" id="PS00486"/>
    </source>
</evidence>
<evidence type="ECO:0000313" key="9">
    <source>
        <dbReference type="EMBL" id="GMM54451.1"/>
    </source>
</evidence>
<dbReference type="Pfam" id="PF00488">
    <property type="entry name" value="MutS_V"/>
    <property type="match status" value="1"/>
</dbReference>
<keyword evidence="5" id="KW-0238">DNA-binding</keyword>
<dbReference type="SUPFAM" id="SSF48334">
    <property type="entry name" value="DNA repair protein MutS, domain III"/>
    <property type="match status" value="1"/>
</dbReference>
<evidence type="ECO:0000256" key="4">
    <source>
        <dbReference type="ARBA" id="ARBA00022840"/>
    </source>
</evidence>
<dbReference type="SUPFAM" id="SSF52540">
    <property type="entry name" value="P-loop containing nucleoside triphosphate hydrolases"/>
    <property type="match status" value="1"/>
</dbReference>
<dbReference type="Proteomes" id="UP001377567">
    <property type="component" value="Unassembled WGS sequence"/>
</dbReference>
<keyword evidence="3" id="KW-0227">DNA damage</keyword>
<dbReference type="GO" id="GO:0005634">
    <property type="term" value="C:nucleus"/>
    <property type="evidence" value="ECO:0007669"/>
    <property type="project" value="TreeGrafter"/>
</dbReference>
<dbReference type="Gene3D" id="1.10.1420.10">
    <property type="match status" value="2"/>
</dbReference>
<dbReference type="FunFam" id="3.40.50.300:FF:001238">
    <property type="entry name" value="DNA mismatch repair protein"/>
    <property type="match status" value="1"/>
</dbReference>
<dbReference type="SMART" id="SM00534">
    <property type="entry name" value="MUTSac"/>
    <property type="match status" value="1"/>
</dbReference>
<dbReference type="EMBL" id="BTGD01000003">
    <property type="protein sequence ID" value="GMM54451.1"/>
    <property type="molecule type" value="Genomic_DNA"/>
</dbReference>
<dbReference type="GO" id="GO:0043504">
    <property type="term" value="P:mitochondrial DNA repair"/>
    <property type="evidence" value="ECO:0007669"/>
    <property type="project" value="TreeGrafter"/>
</dbReference>
<dbReference type="PANTHER" id="PTHR11361">
    <property type="entry name" value="DNA MISMATCH REPAIR PROTEIN MUTS FAMILY MEMBER"/>
    <property type="match status" value="1"/>
</dbReference>
<evidence type="ECO:0000256" key="6">
    <source>
        <dbReference type="ARBA" id="ARBA00023204"/>
    </source>
</evidence>
<dbReference type="PIRSF" id="PIRSF037677">
    <property type="entry name" value="DNA_mis_repair_Msh6"/>
    <property type="match status" value="1"/>
</dbReference>
<dbReference type="PROSITE" id="PS00486">
    <property type="entry name" value="DNA_MISMATCH_REPAIR_2"/>
    <property type="match status" value="1"/>
</dbReference>